<accession>A0A4P9W164</accession>
<dbReference type="OrthoDB" id="275936at2759"/>
<sequence>MSAATPTTATRPTASQVAASVAADLTAASIASLAISPFITAIDVSIFTSASSGMTMKQAVMHEAKQMVRQPMKYFKSASFAWVWGLYAATYAAANLSSTFLPMLDLDRKTQDNTKFAITALVNVPACVLKDRHFTRAFSGGTGIIRPIRVPTYTLYAARDSLTVFSSFVLPPIISQMLQDRTGMEAKYAKFSAQILSPVSMQVIAAPLQSWGADIYMRPDVSGGDRARMVAARYAGTTALRMSRKLPAFGVGGVINTEMRAAAACARLD</sequence>
<feature type="transmembrane region" description="Helical" evidence="1">
    <location>
        <begin position="74"/>
        <end position="94"/>
    </location>
</feature>
<feature type="transmembrane region" description="Helical" evidence="1">
    <location>
        <begin position="30"/>
        <end position="53"/>
    </location>
</feature>
<dbReference type="InterPro" id="IPR038781">
    <property type="entry name" value="C365.16-ike"/>
</dbReference>
<dbReference type="GO" id="GO:0005739">
    <property type="term" value="C:mitochondrion"/>
    <property type="evidence" value="ECO:0007669"/>
    <property type="project" value="TreeGrafter"/>
</dbReference>
<name>A0A4P9W164_9FUNG</name>
<evidence type="ECO:0000313" key="3">
    <source>
        <dbReference type="Proteomes" id="UP000269721"/>
    </source>
</evidence>
<evidence type="ECO:0000256" key="1">
    <source>
        <dbReference type="SAM" id="Phobius"/>
    </source>
</evidence>
<dbReference type="Proteomes" id="UP000269721">
    <property type="component" value="Unassembled WGS sequence"/>
</dbReference>
<gene>
    <name evidence="2" type="ORF">BDK51DRAFT_48604</name>
</gene>
<keyword evidence="1" id="KW-0472">Membrane</keyword>
<evidence type="ECO:0008006" key="4">
    <source>
        <dbReference type="Google" id="ProtNLM"/>
    </source>
</evidence>
<keyword evidence="1" id="KW-0812">Transmembrane</keyword>
<dbReference type="AlphaFoldDB" id="A0A4P9W164"/>
<evidence type="ECO:0000313" key="2">
    <source>
        <dbReference type="EMBL" id="RKO84883.1"/>
    </source>
</evidence>
<keyword evidence="3" id="KW-1185">Reference proteome</keyword>
<protein>
    <recommendedName>
        <fullName evidence="4">Mitochondrial carrier domain-containing protein</fullName>
    </recommendedName>
</protein>
<organism evidence="2 3">
    <name type="scientific">Blyttiomyces helicus</name>
    <dbReference type="NCBI Taxonomy" id="388810"/>
    <lineage>
        <taxon>Eukaryota</taxon>
        <taxon>Fungi</taxon>
        <taxon>Fungi incertae sedis</taxon>
        <taxon>Chytridiomycota</taxon>
        <taxon>Chytridiomycota incertae sedis</taxon>
        <taxon>Chytridiomycetes</taxon>
        <taxon>Chytridiomycetes incertae sedis</taxon>
        <taxon>Blyttiomyces</taxon>
    </lineage>
</organism>
<dbReference type="PANTHER" id="PTHR37845:SF1">
    <property type="entry name" value="SEQUENCE ORPHAN"/>
    <property type="match status" value="1"/>
</dbReference>
<reference evidence="3" key="1">
    <citation type="journal article" date="2018" name="Nat. Microbiol.">
        <title>Leveraging single-cell genomics to expand the fungal tree of life.</title>
        <authorList>
            <person name="Ahrendt S.R."/>
            <person name="Quandt C.A."/>
            <person name="Ciobanu D."/>
            <person name="Clum A."/>
            <person name="Salamov A."/>
            <person name="Andreopoulos B."/>
            <person name="Cheng J.F."/>
            <person name="Woyke T."/>
            <person name="Pelin A."/>
            <person name="Henrissat B."/>
            <person name="Reynolds N.K."/>
            <person name="Benny G.L."/>
            <person name="Smith M.E."/>
            <person name="James T.Y."/>
            <person name="Grigoriev I.V."/>
        </authorList>
    </citation>
    <scope>NUCLEOTIDE SEQUENCE [LARGE SCALE GENOMIC DNA]</scope>
</reference>
<proteinExistence type="predicted"/>
<dbReference type="EMBL" id="KZ999638">
    <property type="protein sequence ID" value="RKO84883.1"/>
    <property type="molecule type" value="Genomic_DNA"/>
</dbReference>
<dbReference type="PANTHER" id="PTHR37845">
    <property type="entry name" value="SEQUENCE ORPHAN"/>
    <property type="match status" value="1"/>
</dbReference>
<keyword evidence="1" id="KW-1133">Transmembrane helix</keyword>